<dbReference type="KEGG" id="pum:HGP31_22485"/>
<dbReference type="AlphaFoldDB" id="A0AAE6ZYM3"/>
<proteinExistence type="predicted"/>
<evidence type="ECO:0000313" key="2">
    <source>
        <dbReference type="EMBL" id="QJC80948.1"/>
    </source>
</evidence>
<reference evidence="2 3" key="1">
    <citation type="submission" date="2020-04" db="EMBL/GenBank/DDBJ databases">
        <authorList>
            <person name="Yao Y."/>
            <person name="He Z."/>
        </authorList>
    </citation>
    <scope>NUCLEOTIDE SEQUENCE [LARGE SCALE GENOMIC DNA]</scope>
    <source>
        <strain evidence="2 3">CY-1</strain>
    </source>
</reference>
<name>A0AAE6ZYM3_9PSED</name>
<dbReference type="RefSeq" id="WP_042955239.1">
    <property type="nucleotide sequence ID" value="NZ_CP051487.1"/>
</dbReference>
<dbReference type="EMBL" id="CP051487">
    <property type="protein sequence ID" value="QJC80948.1"/>
    <property type="molecule type" value="Genomic_DNA"/>
</dbReference>
<evidence type="ECO:0000256" key="1">
    <source>
        <dbReference type="SAM" id="SignalP"/>
    </source>
</evidence>
<feature type="chain" id="PRO_5041966594" description="CS1 type fimbrial major subunit" evidence="1">
    <location>
        <begin position="24"/>
        <end position="167"/>
    </location>
</feature>
<organism evidence="2 3">
    <name type="scientific">Pseudomonas umsongensis</name>
    <dbReference type="NCBI Taxonomy" id="198618"/>
    <lineage>
        <taxon>Bacteria</taxon>
        <taxon>Pseudomonadati</taxon>
        <taxon>Pseudomonadota</taxon>
        <taxon>Gammaproteobacteria</taxon>
        <taxon>Pseudomonadales</taxon>
        <taxon>Pseudomonadaceae</taxon>
        <taxon>Pseudomonas</taxon>
    </lineage>
</organism>
<feature type="signal peptide" evidence="1">
    <location>
        <begin position="1"/>
        <end position="23"/>
    </location>
</feature>
<dbReference type="Pfam" id="PF04449">
    <property type="entry name" value="Fimbrial_CS1"/>
    <property type="match status" value="1"/>
</dbReference>
<evidence type="ECO:0008006" key="4">
    <source>
        <dbReference type="Google" id="ProtNLM"/>
    </source>
</evidence>
<gene>
    <name evidence="2" type="ORF">HGP31_22485</name>
</gene>
<evidence type="ECO:0000313" key="3">
    <source>
        <dbReference type="Proteomes" id="UP000501367"/>
    </source>
</evidence>
<accession>A0AAE6ZYM3</accession>
<dbReference type="GO" id="GO:0009289">
    <property type="term" value="C:pilus"/>
    <property type="evidence" value="ECO:0007669"/>
    <property type="project" value="InterPro"/>
</dbReference>
<dbReference type="Gene3D" id="2.60.40.2040">
    <property type="entry name" value="CFA/I fimbrial subunit E, pilin domain"/>
    <property type="match status" value="1"/>
</dbReference>
<dbReference type="GeneID" id="72196386"/>
<dbReference type="InterPro" id="IPR007540">
    <property type="entry name" value="Fimbrial_CS1-type"/>
</dbReference>
<dbReference type="Proteomes" id="UP000501367">
    <property type="component" value="Chromosome"/>
</dbReference>
<protein>
    <recommendedName>
        <fullName evidence="4">CS1 type fimbrial major subunit</fullName>
    </recommendedName>
</protein>
<keyword evidence="1" id="KW-0732">Signal</keyword>
<sequence>MFKKIAMSTSVLAMAFASSAALATPQTHDIEVIADIPSADFYVQPVSVDTVTLPQRFIVDASDPAAPEVKDMVLKFKAKSAAGGTTGPAIMATLNGPTNMVSGANTIDLNVKFNGVTLVDGAPTSVVDADAAVSEMNADMEVSAVKPGGGYPEGNYRGNVNVTFDAP</sequence>